<dbReference type="GeneID" id="86892945"/>
<dbReference type="EMBL" id="JAATLI010000002">
    <property type="protein sequence ID" value="NJC17141.1"/>
    <property type="molecule type" value="Genomic_DNA"/>
</dbReference>
<gene>
    <name evidence="2" type="ORF">F1644_16580</name>
    <name evidence="1" type="ORF">GGR15_000746</name>
</gene>
<evidence type="ECO:0000313" key="2">
    <source>
        <dbReference type="EMBL" id="WOF13778.1"/>
    </source>
</evidence>
<sequence>MKRLFYIVIGLLLAACYEDKGNYDYQEVNALTISLKDLYPVHLTDTVFTLDPDLSQSLLKDEDNLEFMWLHSTLNESMWGHKEYDTVSMERTLRFRWDTEADDFKYEHYFRLIVHDKTTGLSYRRNTKIKFVKPYDGAWMVLHSKDGQTELGAIEYVGGEMLVQEDAYYAETGEKLAGKPLALMRYLTYYPEYGSGIYQNTFTVFTDDPDEAGIYCQWKRFQKMDSLRNMVYNQITDFGFQNITLADGSGRSGALLISGKNLYQTPAGGHIYKPTSELIGMTRITLATKAGTGSLLYDEAGHRFAFYEPNKPSSSWGKPAFNSSHNKKKIKAVIEHDENVKDVDPNNLPVDQKVLWVGSGYLLGGIDGYYEDVYAYGLAKNEEQCFIYEFYPYGIIYGMDPNFTGYYSINIPSGLDENSCFASSALYNGIIFYSSGNTIYRLDFKKKGGQALAIYSHPGGKAVKMKFARQCKKDDKSTYDEYEFDTFYSLGIAFEMEDGTGEFVVLNLAPTGNIGSDSEHYSAKQVHTGFGKITDFVFI</sequence>
<dbReference type="Proteomes" id="UP000576368">
    <property type="component" value="Unassembled WGS sequence"/>
</dbReference>
<dbReference type="PROSITE" id="PS51257">
    <property type="entry name" value="PROKAR_LIPOPROTEIN"/>
    <property type="match status" value="1"/>
</dbReference>
<evidence type="ECO:0000313" key="4">
    <source>
        <dbReference type="Proteomes" id="UP001302374"/>
    </source>
</evidence>
<reference evidence="2 4" key="1">
    <citation type="submission" date="2019-09" db="EMBL/GenBank/DDBJ databases">
        <title>Butyricimonas paravirosa DSM 105722 (=214-4 = JCM 18677 = CCUG 65563).</title>
        <authorList>
            <person name="Le Roy T."/>
            <person name="Cani P.D."/>
        </authorList>
    </citation>
    <scope>NUCLEOTIDE SEQUENCE [LARGE SCALE GENOMIC DNA]</scope>
    <source>
        <strain evidence="2 4">DSM 105722</strain>
    </source>
</reference>
<dbReference type="InterPro" id="IPR032183">
    <property type="entry name" value="PKD-like"/>
</dbReference>
<dbReference type="Pfam" id="PF16407">
    <property type="entry name" value="PKD_2"/>
    <property type="match status" value="1"/>
</dbReference>
<evidence type="ECO:0000313" key="1">
    <source>
        <dbReference type="EMBL" id="NJC17141.1"/>
    </source>
</evidence>
<dbReference type="EMBL" id="CP043839">
    <property type="protein sequence ID" value="WOF13778.1"/>
    <property type="molecule type" value="Genomic_DNA"/>
</dbReference>
<accession>A0A7X6BIM6</accession>
<protein>
    <recommendedName>
        <fullName evidence="5">PKD-like family protein</fullName>
    </recommendedName>
</protein>
<keyword evidence="4" id="KW-1185">Reference proteome</keyword>
<name>A0A7X6BIM6_9BACT</name>
<dbReference type="RefSeq" id="WP_118305288.1">
    <property type="nucleotide sequence ID" value="NZ_BMPA01000002.1"/>
</dbReference>
<dbReference type="Proteomes" id="UP001302374">
    <property type="component" value="Chromosome"/>
</dbReference>
<evidence type="ECO:0008006" key="5">
    <source>
        <dbReference type="Google" id="ProtNLM"/>
    </source>
</evidence>
<proteinExistence type="predicted"/>
<reference evidence="1 3" key="2">
    <citation type="submission" date="2020-03" db="EMBL/GenBank/DDBJ databases">
        <title>Genomic Encyclopedia of Type Strains, Phase IV (KMG-IV): sequencing the most valuable type-strain genomes for metagenomic binning, comparative biology and taxonomic classification.</title>
        <authorList>
            <person name="Goeker M."/>
        </authorList>
    </citation>
    <scope>NUCLEOTIDE SEQUENCE [LARGE SCALE GENOMIC DNA]</scope>
    <source>
        <strain evidence="1 3">DSM 105722</strain>
    </source>
</reference>
<organism evidence="1 3">
    <name type="scientific">Butyricimonas paravirosa</name>
    <dbReference type="NCBI Taxonomy" id="1472417"/>
    <lineage>
        <taxon>Bacteria</taxon>
        <taxon>Pseudomonadati</taxon>
        <taxon>Bacteroidota</taxon>
        <taxon>Bacteroidia</taxon>
        <taxon>Bacteroidales</taxon>
        <taxon>Odoribacteraceae</taxon>
        <taxon>Butyricimonas</taxon>
    </lineage>
</organism>
<evidence type="ECO:0000313" key="3">
    <source>
        <dbReference type="Proteomes" id="UP000576368"/>
    </source>
</evidence>
<dbReference type="AlphaFoldDB" id="A0A7X6BIM6"/>